<dbReference type="OrthoDB" id="28208at2759"/>
<feature type="transmembrane region" description="Helical" evidence="5">
    <location>
        <begin position="98"/>
        <end position="117"/>
    </location>
</feature>
<feature type="transmembrane region" description="Helical" evidence="5">
    <location>
        <begin position="51"/>
        <end position="77"/>
    </location>
</feature>
<comment type="subcellular location">
    <subcellularLocation>
        <location evidence="1">Membrane</location>
        <topology evidence="1">Multi-pass membrane protein</topology>
    </subcellularLocation>
</comment>
<dbReference type="AlphaFoldDB" id="A0A1J4KK31"/>
<dbReference type="RefSeq" id="XP_068364707.1">
    <property type="nucleotide sequence ID" value="XM_068500464.1"/>
</dbReference>
<feature type="transmembrane region" description="Helical" evidence="5">
    <location>
        <begin position="348"/>
        <end position="372"/>
    </location>
</feature>
<dbReference type="GO" id="GO:0016020">
    <property type="term" value="C:membrane"/>
    <property type="evidence" value="ECO:0007669"/>
    <property type="project" value="UniProtKB-SubCell"/>
</dbReference>
<name>A0A1J4KK31_9EUKA</name>
<feature type="transmembrane region" description="Helical" evidence="5">
    <location>
        <begin position="384"/>
        <end position="404"/>
    </location>
</feature>
<evidence type="ECO:0000256" key="4">
    <source>
        <dbReference type="ARBA" id="ARBA00023136"/>
    </source>
</evidence>
<keyword evidence="4 5" id="KW-0472">Membrane</keyword>
<proteinExistence type="predicted"/>
<feature type="transmembrane region" description="Helical" evidence="5">
    <location>
        <begin position="25"/>
        <end position="45"/>
    </location>
</feature>
<evidence type="ECO:0000259" key="6">
    <source>
        <dbReference type="Pfam" id="PF01490"/>
    </source>
</evidence>
<dbReference type="EMBL" id="MLAK01000584">
    <property type="protein sequence ID" value="OHT11571.1"/>
    <property type="molecule type" value="Genomic_DNA"/>
</dbReference>
<organism evidence="7 8">
    <name type="scientific">Tritrichomonas foetus</name>
    <dbReference type="NCBI Taxonomy" id="1144522"/>
    <lineage>
        <taxon>Eukaryota</taxon>
        <taxon>Metamonada</taxon>
        <taxon>Parabasalia</taxon>
        <taxon>Tritrichomonadida</taxon>
        <taxon>Tritrichomonadidae</taxon>
        <taxon>Tritrichomonas</taxon>
    </lineage>
</organism>
<evidence type="ECO:0000313" key="8">
    <source>
        <dbReference type="Proteomes" id="UP000179807"/>
    </source>
</evidence>
<feature type="transmembrane region" description="Helical" evidence="5">
    <location>
        <begin position="137"/>
        <end position="158"/>
    </location>
</feature>
<dbReference type="InterPro" id="IPR013057">
    <property type="entry name" value="AA_transpt_TM"/>
</dbReference>
<feature type="transmembrane region" description="Helical" evidence="5">
    <location>
        <begin position="323"/>
        <end position="342"/>
    </location>
</feature>
<keyword evidence="8" id="KW-1185">Reference proteome</keyword>
<feature type="transmembrane region" description="Helical" evidence="5">
    <location>
        <begin position="284"/>
        <end position="302"/>
    </location>
</feature>
<evidence type="ECO:0000256" key="2">
    <source>
        <dbReference type="ARBA" id="ARBA00022692"/>
    </source>
</evidence>
<comment type="caution">
    <text evidence="7">The sequence shown here is derived from an EMBL/GenBank/DDBJ whole genome shotgun (WGS) entry which is preliminary data.</text>
</comment>
<feature type="transmembrane region" description="Helical" evidence="5">
    <location>
        <begin position="241"/>
        <end position="264"/>
    </location>
</feature>
<sequence length="407" mass="46314">MQLTSRNKNPIDIPITKETKRSSSILSITLILAGGFTCTGCLKISNVYKCGIIIAVIVNFLLALITYYTMILGIMVMKEAKHFSAEQIWATMSPKTRFIPALSIFIPSFGFVFWYYGSVVSLVQNLLKMIFGNVNRYLNDHIIICMIIFVVACSGYLLKQDLSYITIITYIKFFTLLVMACFEIIILTQEGVSHEMTYVSVSPSNLLNCVMQHVSAYSGLMLFYTYIWQMSSFTYRRARRSCYMTIAIVFTLLQVFGIVGYLILGNTQTGVIIDQFPPDSWITKSLYALFIILVSVSIPVLFQPAHRALLNYVITTRWFPKDVWSLSALVLMLIEIVIPMLTGQAINVAYFLMDFFCGTLCFILPAALYLTIIHDKTWYHITGCILLIIIGVSYSIFMILRYFVLDI</sequence>
<accession>A0A1J4KK31</accession>
<feature type="transmembrane region" description="Helical" evidence="5">
    <location>
        <begin position="170"/>
        <end position="190"/>
    </location>
</feature>
<reference evidence="7" key="1">
    <citation type="submission" date="2016-10" db="EMBL/GenBank/DDBJ databases">
        <authorList>
            <person name="Benchimol M."/>
            <person name="Almeida L.G."/>
            <person name="Vasconcelos A.T."/>
            <person name="Perreira-Neves A."/>
            <person name="Rosa I.A."/>
            <person name="Tasca T."/>
            <person name="Bogo M.R."/>
            <person name="de Souza W."/>
        </authorList>
    </citation>
    <scope>NUCLEOTIDE SEQUENCE [LARGE SCALE GENOMIC DNA]</scope>
    <source>
        <strain evidence="7">K</strain>
    </source>
</reference>
<dbReference type="Pfam" id="PF01490">
    <property type="entry name" value="Aa_trans"/>
    <property type="match status" value="1"/>
</dbReference>
<feature type="transmembrane region" description="Helical" evidence="5">
    <location>
        <begin position="210"/>
        <end position="229"/>
    </location>
</feature>
<protein>
    <recommendedName>
        <fullName evidence="6">Amino acid transporter transmembrane domain-containing protein</fullName>
    </recommendedName>
</protein>
<dbReference type="VEuPathDB" id="TrichDB:TRFO_18932"/>
<feature type="domain" description="Amino acid transporter transmembrane" evidence="6">
    <location>
        <begin position="22"/>
        <end position="398"/>
    </location>
</feature>
<evidence type="ECO:0000256" key="1">
    <source>
        <dbReference type="ARBA" id="ARBA00004141"/>
    </source>
</evidence>
<evidence type="ECO:0000256" key="3">
    <source>
        <dbReference type="ARBA" id="ARBA00022989"/>
    </source>
</evidence>
<keyword evidence="2 5" id="KW-0812">Transmembrane</keyword>
<gene>
    <name evidence="7" type="ORF">TRFO_18932</name>
</gene>
<evidence type="ECO:0000256" key="5">
    <source>
        <dbReference type="SAM" id="Phobius"/>
    </source>
</evidence>
<dbReference type="PANTHER" id="PTHR22950">
    <property type="entry name" value="AMINO ACID TRANSPORTER"/>
    <property type="match status" value="1"/>
</dbReference>
<keyword evidence="3 5" id="KW-1133">Transmembrane helix</keyword>
<dbReference type="Proteomes" id="UP000179807">
    <property type="component" value="Unassembled WGS sequence"/>
</dbReference>
<dbReference type="GO" id="GO:0015179">
    <property type="term" value="F:L-amino acid transmembrane transporter activity"/>
    <property type="evidence" value="ECO:0007669"/>
    <property type="project" value="TreeGrafter"/>
</dbReference>
<evidence type="ECO:0000313" key="7">
    <source>
        <dbReference type="EMBL" id="OHT11571.1"/>
    </source>
</evidence>
<dbReference type="GeneID" id="94835168"/>